<keyword evidence="9" id="KW-1185">Reference proteome</keyword>
<keyword evidence="3 5" id="KW-1133">Transmembrane helix</keyword>
<keyword evidence="2 5" id="KW-0812">Transmembrane</keyword>
<dbReference type="PROSITE" id="PS52050">
    <property type="entry name" value="WYL"/>
    <property type="match status" value="1"/>
</dbReference>
<evidence type="ECO:0000256" key="1">
    <source>
        <dbReference type="ARBA" id="ARBA00004141"/>
    </source>
</evidence>
<name>A0A368P4A7_9FLAO</name>
<dbReference type="EMBL" id="QPIG01000004">
    <property type="protein sequence ID" value="RCU56914.1"/>
    <property type="molecule type" value="Genomic_DNA"/>
</dbReference>
<dbReference type="OrthoDB" id="9816361at2"/>
<feature type="domain" description="WYL" evidence="7">
    <location>
        <begin position="165"/>
        <end position="221"/>
    </location>
</feature>
<proteinExistence type="predicted"/>
<evidence type="ECO:0000256" key="2">
    <source>
        <dbReference type="ARBA" id="ARBA00022692"/>
    </source>
</evidence>
<evidence type="ECO:0000256" key="3">
    <source>
        <dbReference type="ARBA" id="ARBA00022989"/>
    </source>
</evidence>
<comment type="caution">
    <text evidence="8">The sequence shown here is derived from an EMBL/GenBank/DDBJ whole genome shotgun (WGS) entry which is preliminary data.</text>
</comment>
<evidence type="ECO:0000313" key="8">
    <source>
        <dbReference type="EMBL" id="RCU56914.1"/>
    </source>
</evidence>
<dbReference type="Pfam" id="PF05154">
    <property type="entry name" value="TM2"/>
    <property type="match status" value="1"/>
</dbReference>
<comment type="subcellular location">
    <subcellularLocation>
        <location evidence="1">Membrane</location>
        <topology evidence="1">Multi-pass membrane protein</topology>
    </subcellularLocation>
</comment>
<gene>
    <name evidence="8" type="ORF">DU428_11260</name>
</gene>
<dbReference type="InterPro" id="IPR026881">
    <property type="entry name" value="WYL_dom"/>
</dbReference>
<evidence type="ECO:0000259" key="6">
    <source>
        <dbReference type="Pfam" id="PF05154"/>
    </source>
</evidence>
<dbReference type="GO" id="GO:0016020">
    <property type="term" value="C:membrane"/>
    <property type="evidence" value="ECO:0007669"/>
    <property type="project" value="UniProtKB-SubCell"/>
</dbReference>
<evidence type="ECO:0000256" key="5">
    <source>
        <dbReference type="SAM" id="Phobius"/>
    </source>
</evidence>
<dbReference type="InterPro" id="IPR029024">
    <property type="entry name" value="TerB-like"/>
</dbReference>
<reference evidence="8 9" key="1">
    <citation type="submission" date="2018-07" db="EMBL/GenBank/DDBJ databases">
        <title>Oceanihabitans testaceum sp. nov., isolated from marine sediment.</title>
        <authorList>
            <person name="Li C.-M."/>
        </authorList>
    </citation>
    <scope>NUCLEOTIDE SEQUENCE [LARGE SCALE GENOMIC DNA]</scope>
    <source>
        <strain evidence="8 9">S9-10</strain>
    </source>
</reference>
<dbReference type="AlphaFoldDB" id="A0A368P4A7"/>
<organism evidence="8 9">
    <name type="scientific">Oceanihabitans sediminis</name>
    <dbReference type="NCBI Taxonomy" id="1812012"/>
    <lineage>
        <taxon>Bacteria</taxon>
        <taxon>Pseudomonadati</taxon>
        <taxon>Bacteroidota</taxon>
        <taxon>Flavobacteriia</taxon>
        <taxon>Flavobacteriales</taxon>
        <taxon>Flavobacteriaceae</taxon>
        <taxon>Oceanihabitans</taxon>
    </lineage>
</organism>
<evidence type="ECO:0000256" key="4">
    <source>
        <dbReference type="ARBA" id="ARBA00023136"/>
    </source>
</evidence>
<feature type="domain" description="TM2" evidence="6">
    <location>
        <begin position="2"/>
        <end position="51"/>
    </location>
</feature>
<dbReference type="CDD" id="cd07177">
    <property type="entry name" value="terB_like"/>
    <property type="match status" value="1"/>
</dbReference>
<evidence type="ECO:0000259" key="7">
    <source>
        <dbReference type="Pfam" id="PF13280"/>
    </source>
</evidence>
<dbReference type="InterPro" id="IPR007829">
    <property type="entry name" value="TM2"/>
</dbReference>
<dbReference type="Proteomes" id="UP000252249">
    <property type="component" value="Unassembled WGS sequence"/>
</dbReference>
<accession>A0A368P4A7</accession>
<sequence>MKNKSNAAVLAFFLGGFGIQKFYLGETVKGILSLLFFWTFIPSFVGLYDCIKLSRMSKECFEVKYNKNQNLKCATCKSKLTKINVSFWSFGVDKGACKTCFQKIRNHSKETGKYEFEDDELQKILNGVIKNRPLPKTNKNTFYVPEEETIEDFELPQDLDSIKLNSLAQITYIDSKGQKSERRITILSVSQTLNDNYIIKAYCHEKKSQRTFRLERIQQLTDIETGEIFENPNQYFIERFQDSPIGMITKIFQELESEILILTFVARADGYLRAKERAIIMNFIIDKSNSDLDKELLEDEIRRTYCESQDFRDSLKKMSYETVEYRTQILDLSTDIVNTDKNPDPMELGALELIKRDLKLKKASA</sequence>
<protein>
    <submittedName>
        <fullName evidence="8">NINE protein</fullName>
    </submittedName>
</protein>
<evidence type="ECO:0000313" key="9">
    <source>
        <dbReference type="Proteomes" id="UP000252249"/>
    </source>
</evidence>
<dbReference type="RefSeq" id="WP_113966388.1">
    <property type="nucleotide sequence ID" value="NZ_QNRP01000004.1"/>
</dbReference>
<feature type="transmembrane region" description="Helical" evidence="5">
    <location>
        <begin position="28"/>
        <end position="48"/>
    </location>
</feature>
<keyword evidence="4 5" id="KW-0472">Membrane</keyword>
<dbReference type="Pfam" id="PF13280">
    <property type="entry name" value="WYL"/>
    <property type="match status" value="1"/>
</dbReference>
<dbReference type="SUPFAM" id="SSF158682">
    <property type="entry name" value="TerB-like"/>
    <property type="match status" value="1"/>
</dbReference>